<sequence length="39" mass="4669">MLTGELKQILIEKINEFLASHQQKREKARDQLDKFLLKD</sequence>
<dbReference type="AlphaFoldDB" id="A0A075FHA6"/>
<dbReference type="Gene3D" id="1.10.240.10">
    <property type="entry name" value="Tyrosyl-Transfer RNA Synthetase"/>
    <property type="match status" value="1"/>
</dbReference>
<name>A0A075FHA6_9ARCH</name>
<evidence type="ECO:0000313" key="2">
    <source>
        <dbReference type="EMBL" id="AIE90664.1"/>
    </source>
</evidence>
<organism evidence="2">
    <name type="scientific">uncultured marine thaumarchaeote AD1000_05_B01</name>
    <dbReference type="NCBI Taxonomy" id="1455883"/>
    <lineage>
        <taxon>Archaea</taxon>
        <taxon>Nitrososphaerota</taxon>
        <taxon>environmental samples</taxon>
    </lineage>
</organism>
<accession>A0A075FHA6</accession>
<feature type="coiled-coil region" evidence="1">
    <location>
        <begin position="11"/>
        <end position="38"/>
    </location>
</feature>
<evidence type="ECO:0000256" key="1">
    <source>
        <dbReference type="SAM" id="Coils"/>
    </source>
</evidence>
<proteinExistence type="predicted"/>
<keyword evidence="1" id="KW-0175">Coiled coil</keyword>
<reference evidence="2" key="1">
    <citation type="journal article" date="2014" name="Genome Biol. Evol.">
        <title>Pangenome evidence for extensive interdomain horizontal transfer affecting lineage core and shell genes in uncultured planktonic thaumarchaeota and euryarchaeota.</title>
        <authorList>
            <person name="Deschamps P."/>
            <person name="Zivanovic Y."/>
            <person name="Moreira D."/>
            <person name="Rodriguez-Valera F."/>
            <person name="Lopez-Garcia P."/>
        </authorList>
    </citation>
    <scope>NUCLEOTIDE SEQUENCE</scope>
</reference>
<dbReference type="EMBL" id="KF900316">
    <property type="protein sequence ID" value="AIE90664.1"/>
    <property type="molecule type" value="Genomic_DNA"/>
</dbReference>
<protein>
    <submittedName>
        <fullName evidence="2">Uncharacterized protein</fullName>
    </submittedName>
</protein>